<dbReference type="Proteomes" id="UP000828390">
    <property type="component" value="Unassembled WGS sequence"/>
</dbReference>
<keyword evidence="2" id="KW-1185">Reference proteome</keyword>
<reference evidence="1" key="1">
    <citation type="journal article" date="2019" name="bioRxiv">
        <title>The Genome of the Zebra Mussel, Dreissena polymorpha: A Resource for Invasive Species Research.</title>
        <authorList>
            <person name="McCartney M.A."/>
            <person name="Auch B."/>
            <person name="Kono T."/>
            <person name="Mallez S."/>
            <person name="Zhang Y."/>
            <person name="Obille A."/>
            <person name="Becker A."/>
            <person name="Abrahante J.E."/>
            <person name="Garbe J."/>
            <person name="Badalamenti J.P."/>
            <person name="Herman A."/>
            <person name="Mangelson H."/>
            <person name="Liachko I."/>
            <person name="Sullivan S."/>
            <person name="Sone E.D."/>
            <person name="Koren S."/>
            <person name="Silverstein K.A.T."/>
            <person name="Beckman K.B."/>
            <person name="Gohl D.M."/>
        </authorList>
    </citation>
    <scope>NUCLEOTIDE SEQUENCE</scope>
    <source>
        <strain evidence="1">Duluth1</strain>
        <tissue evidence="1">Whole animal</tissue>
    </source>
</reference>
<dbReference type="AlphaFoldDB" id="A0A9D4KS86"/>
<protein>
    <submittedName>
        <fullName evidence="1">Uncharacterized protein</fullName>
    </submittedName>
</protein>
<evidence type="ECO:0000313" key="2">
    <source>
        <dbReference type="Proteomes" id="UP000828390"/>
    </source>
</evidence>
<name>A0A9D4KS86_DREPO</name>
<sequence length="77" mass="8399">MHYAQFSQNVAEQNRANIIVSIQTMKLKVADDAPWKDAAKEIVGMLKNVRSESADGNICVADGNICVADGNICVIKY</sequence>
<comment type="caution">
    <text evidence="1">The sequence shown here is derived from an EMBL/GenBank/DDBJ whole genome shotgun (WGS) entry which is preliminary data.</text>
</comment>
<accession>A0A9D4KS86</accession>
<proteinExistence type="predicted"/>
<organism evidence="1 2">
    <name type="scientific">Dreissena polymorpha</name>
    <name type="common">Zebra mussel</name>
    <name type="synonym">Mytilus polymorpha</name>
    <dbReference type="NCBI Taxonomy" id="45954"/>
    <lineage>
        <taxon>Eukaryota</taxon>
        <taxon>Metazoa</taxon>
        <taxon>Spiralia</taxon>
        <taxon>Lophotrochozoa</taxon>
        <taxon>Mollusca</taxon>
        <taxon>Bivalvia</taxon>
        <taxon>Autobranchia</taxon>
        <taxon>Heteroconchia</taxon>
        <taxon>Euheterodonta</taxon>
        <taxon>Imparidentia</taxon>
        <taxon>Neoheterodontei</taxon>
        <taxon>Myida</taxon>
        <taxon>Dreissenoidea</taxon>
        <taxon>Dreissenidae</taxon>
        <taxon>Dreissena</taxon>
    </lineage>
</organism>
<evidence type="ECO:0000313" key="1">
    <source>
        <dbReference type="EMBL" id="KAH3844166.1"/>
    </source>
</evidence>
<dbReference type="EMBL" id="JAIWYP010000003">
    <property type="protein sequence ID" value="KAH3844166.1"/>
    <property type="molecule type" value="Genomic_DNA"/>
</dbReference>
<gene>
    <name evidence="1" type="ORF">DPMN_086421</name>
</gene>
<reference evidence="1" key="2">
    <citation type="submission" date="2020-11" db="EMBL/GenBank/DDBJ databases">
        <authorList>
            <person name="McCartney M.A."/>
            <person name="Auch B."/>
            <person name="Kono T."/>
            <person name="Mallez S."/>
            <person name="Becker A."/>
            <person name="Gohl D.M."/>
            <person name="Silverstein K.A.T."/>
            <person name="Koren S."/>
            <person name="Bechman K.B."/>
            <person name="Herman A."/>
            <person name="Abrahante J.E."/>
            <person name="Garbe J."/>
        </authorList>
    </citation>
    <scope>NUCLEOTIDE SEQUENCE</scope>
    <source>
        <strain evidence="1">Duluth1</strain>
        <tissue evidence="1">Whole animal</tissue>
    </source>
</reference>